<evidence type="ECO:0000256" key="4">
    <source>
        <dbReference type="ARBA" id="ARBA00011881"/>
    </source>
</evidence>
<dbReference type="Pfam" id="PF02770">
    <property type="entry name" value="Acyl-CoA_dh_M"/>
    <property type="match status" value="1"/>
</dbReference>
<accession>A0A653A3Z5</accession>
<dbReference type="AlphaFoldDB" id="A0A653A3Z5"/>
<dbReference type="FunFam" id="2.40.110.10:FF:000002">
    <property type="entry name" value="Acyl-CoA dehydrogenase fadE12"/>
    <property type="match status" value="1"/>
</dbReference>
<dbReference type="SUPFAM" id="SSF47203">
    <property type="entry name" value="Acyl-CoA dehydrogenase C-terminal domain-like"/>
    <property type="match status" value="1"/>
</dbReference>
<dbReference type="InterPro" id="IPR013786">
    <property type="entry name" value="AcylCoA_DH/ox_N"/>
</dbReference>
<dbReference type="GO" id="GO:0003995">
    <property type="term" value="F:acyl-CoA dehydrogenase activity"/>
    <property type="evidence" value="ECO:0007669"/>
    <property type="project" value="InterPro"/>
</dbReference>
<comment type="pathway">
    <text evidence="2">Siderophore biosynthesis; mycobactin biosynthesis.</text>
</comment>
<sequence>MTDSLYTEEHQIFRDAFRKFVAKEITPNVEQWEADRAVPRDLWLKMGEQGYLCPWLPEQYGGLGLGFEYSVIINEELIRGDGFGVGVPLHSDVATPYVHSYATPEMKERWLPGCATGEVITSIGLTEPNAGSDLAAIRTTARRDGDSYVLNGQKTFITNGYFADLVVVAAKTDPKAGHRGVSLILVDKDAPGFHRGRRLEKMGYHMQDTAELFFEDCRVPASHLLGAEGAGFKYMMEKLQRERLEVCIKCQVNAEEALKEGLNYAKVREAFGRPIGNFQYTAFRLAEMATDVELGRVFLDHLIRRHIEGNDITQQVSMAKYWLGEMVNRVAYQALQIHGGYGYMEEYRICRISRDVRSLSIFAGTSEIMKLIVSRNLGLTPQ</sequence>
<dbReference type="PANTHER" id="PTHR48083:SF20">
    <property type="entry name" value="LONG-CHAIN SPECIFIC ACYL-COA DEHYDROGENASE, MITOCHONDRIAL"/>
    <property type="match status" value="1"/>
</dbReference>
<evidence type="ECO:0000259" key="14">
    <source>
        <dbReference type="Pfam" id="PF02771"/>
    </source>
</evidence>
<protein>
    <recommendedName>
        <fullName evidence="9">Acyl-[acyl-carrier-protein] dehydrogenase MbtN</fullName>
    </recommendedName>
    <alternativeName>
        <fullName evidence="10">Mycobactin synthase protein N</fullName>
    </alternativeName>
</protein>
<feature type="domain" description="Acyl-CoA dehydrogenase/oxidase C-terminal" evidence="12">
    <location>
        <begin position="229"/>
        <end position="377"/>
    </location>
</feature>
<keyword evidence="5 11" id="KW-0285">Flavoprotein</keyword>
<feature type="domain" description="Acyl-CoA dehydrogenase/oxidase N-terminal" evidence="14">
    <location>
        <begin position="7"/>
        <end position="118"/>
    </location>
</feature>
<gene>
    <name evidence="15" type="ORF">TRIP_B200818</name>
</gene>
<dbReference type="GO" id="GO:0050660">
    <property type="term" value="F:flavin adenine dinucleotide binding"/>
    <property type="evidence" value="ECO:0007669"/>
    <property type="project" value="InterPro"/>
</dbReference>
<reference evidence="15" key="1">
    <citation type="submission" date="2018-07" db="EMBL/GenBank/DDBJ databases">
        <authorList>
            <consortium name="Genoscope - CEA"/>
            <person name="William W."/>
        </authorList>
    </citation>
    <scope>NUCLEOTIDE SEQUENCE</scope>
    <source>
        <strain evidence="15">IK1</strain>
    </source>
</reference>
<dbReference type="InterPro" id="IPR036250">
    <property type="entry name" value="AcylCo_DH-like_C"/>
</dbReference>
<organism evidence="15">
    <name type="scientific">Uncultured Desulfatiglans sp</name>
    <dbReference type="NCBI Taxonomy" id="1748965"/>
    <lineage>
        <taxon>Bacteria</taxon>
        <taxon>Pseudomonadati</taxon>
        <taxon>Thermodesulfobacteriota</taxon>
        <taxon>Desulfobacteria</taxon>
        <taxon>Desulfatiglandales</taxon>
        <taxon>Desulfatiglandaceae</taxon>
        <taxon>Desulfatiglans</taxon>
        <taxon>environmental samples</taxon>
    </lineage>
</organism>
<evidence type="ECO:0000256" key="8">
    <source>
        <dbReference type="ARBA" id="ARBA00037085"/>
    </source>
</evidence>
<comment type="cofactor">
    <cofactor evidence="1 11">
        <name>FAD</name>
        <dbReference type="ChEBI" id="CHEBI:57692"/>
    </cofactor>
</comment>
<name>A0A653A3Z5_UNCDX</name>
<dbReference type="InterPro" id="IPR006089">
    <property type="entry name" value="Acyl-CoA_DH_CS"/>
</dbReference>
<dbReference type="InterPro" id="IPR009100">
    <property type="entry name" value="AcylCoA_DH/oxidase_NM_dom_sf"/>
</dbReference>
<evidence type="ECO:0000256" key="6">
    <source>
        <dbReference type="ARBA" id="ARBA00022827"/>
    </source>
</evidence>
<dbReference type="Pfam" id="PF00441">
    <property type="entry name" value="Acyl-CoA_dh_1"/>
    <property type="match status" value="1"/>
</dbReference>
<dbReference type="InterPro" id="IPR050741">
    <property type="entry name" value="Acyl-CoA_dehydrogenase"/>
</dbReference>
<keyword evidence="6 11" id="KW-0274">FAD</keyword>
<evidence type="ECO:0000256" key="7">
    <source>
        <dbReference type="ARBA" id="ARBA00023002"/>
    </source>
</evidence>
<dbReference type="InterPro" id="IPR009075">
    <property type="entry name" value="AcylCo_DH/oxidase_C"/>
</dbReference>
<evidence type="ECO:0000256" key="2">
    <source>
        <dbReference type="ARBA" id="ARBA00005102"/>
    </source>
</evidence>
<keyword evidence="7 11" id="KW-0560">Oxidoreductase</keyword>
<feature type="domain" description="Acyl-CoA oxidase/dehydrogenase middle" evidence="13">
    <location>
        <begin position="123"/>
        <end position="217"/>
    </location>
</feature>
<evidence type="ECO:0000256" key="1">
    <source>
        <dbReference type="ARBA" id="ARBA00001974"/>
    </source>
</evidence>
<evidence type="ECO:0000256" key="3">
    <source>
        <dbReference type="ARBA" id="ARBA00009347"/>
    </source>
</evidence>
<dbReference type="PROSITE" id="PS00072">
    <property type="entry name" value="ACYL_COA_DH_1"/>
    <property type="match status" value="1"/>
</dbReference>
<comment type="function">
    <text evidence="8">Catalyzes the dehydrogenation at the alpha-beta position of ACP-bound acyl chains. This results in the introduction of a double bond in the lipidic chain, which is further transferred to the epsilon-amino group of lysine residue in the mycobactin core by MbtK.</text>
</comment>
<dbReference type="FunFam" id="1.20.140.10:FF:000001">
    <property type="entry name" value="Acyl-CoA dehydrogenase"/>
    <property type="match status" value="1"/>
</dbReference>
<evidence type="ECO:0000256" key="10">
    <source>
        <dbReference type="ARBA" id="ARBA00042660"/>
    </source>
</evidence>
<proteinExistence type="inferred from homology"/>
<evidence type="ECO:0000313" key="15">
    <source>
        <dbReference type="EMBL" id="VBB42678.1"/>
    </source>
</evidence>
<dbReference type="Pfam" id="PF02771">
    <property type="entry name" value="Acyl-CoA_dh_N"/>
    <property type="match status" value="1"/>
</dbReference>
<evidence type="ECO:0000259" key="13">
    <source>
        <dbReference type="Pfam" id="PF02770"/>
    </source>
</evidence>
<dbReference type="GO" id="GO:0005737">
    <property type="term" value="C:cytoplasm"/>
    <property type="evidence" value="ECO:0007669"/>
    <property type="project" value="TreeGrafter"/>
</dbReference>
<dbReference type="PROSITE" id="PS00073">
    <property type="entry name" value="ACYL_COA_DH_2"/>
    <property type="match status" value="1"/>
</dbReference>
<comment type="subunit">
    <text evidence="4">Homotetramer.</text>
</comment>
<dbReference type="EMBL" id="UPXX01000013">
    <property type="protein sequence ID" value="VBB42678.1"/>
    <property type="molecule type" value="Genomic_DNA"/>
</dbReference>
<dbReference type="Gene3D" id="1.20.140.10">
    <property type="entry name" value="Butyryl-CoA Dehydrogenase, subunit A, domain 3"/>
    <property type="match status" value="1"/>
</dbReference>
<evidence type="ECO:0000256" key="5">
    <source>
        <dbReference type="ARBA" id="ARBA00022630"/>
    </source>
</evidence>
<evidence type="ECO:0000259" key="12">
    <source>
        <dbReference type="Pfam" id="PF00441"/>
    </source>
</evidence>
<dbReference type="Gene3D" id="2.40.110.10">
    <property type="entry name" value="Butyryl-CoA Dehydrogenase, subunit A, domain 2"/>
    <property type="match status" value="1"/>
</dbReference>
<dbReference type="Gene3D" id="1.10.540.10">
    <property type="entry name" value="Acyl-CoA dehydrogenase/oxidase, N-terminal domain"/>
    <property type="match status" value="1"/>
</dbReference>
<evidence type="ECO:0000256" key="11">
    <source>
        <dbReference type="RuleBase" id="RU362125"/>
    </source>
</evidence>
<dbReference type="InterPro" id="IPR006091">
    <property type="entry name" value="Acyl-CoA_Oxase/DH_mid-dom"/>
</dbReference>
<dbReference type="GO" id="GO:0033539">
    <property type="term" value="P:fatty acid beta-oxidation using acyl-CoA dehydrogenase"/>
    <property type="evidence" value="ECO:0007669"/>
    <property type="project" value="TreeGrafter"/>
</dbReference>
<dbReference type="SUPFAM" id="SSF56645">
    <property type="entry name" value="Acyl-CoA dehydrogenase NM domain-like"/>
    <property type="match status" value="1"/>
</dbReference>
<dbReference type="PANTHER" id="PTHR48083">
    <property type="entry name" value="MEDIUM-CHAIN SPECIFIC ACYL-COA DEHYDROGENASE, MITOCHONDRIAL-RELATED"/>
    <property type="match status" value="1"/>
</dbReference>
<evidence type="ECO:0000256" key="9">
    <source>
        <dbReference type="ARBA" id="ARBA00040394"/>
    </source>
</evidence>
<dbReference type="InterPro" id="IPR037069">
    <property type="entry name" value="AcylCoA_DH/ox_N_sf"/>
</dbReference>
<comment type="similarity">
    <text evidence="3 11">Belongs to the acyl-CoA dehydrogenase family.</text>
</comment>
<dbReference type="InterPro" id="IPR046373">
    <property type="entry name" value="Acyl-CoA_Oxase/DH_mid-dom_sf"/>
</dbReference>